<sequence>MLEMLAEYRLEGLVIGLCTFLIIGLYHPLVIKGEYYFGEKVKWWFLVAGIIFLIGSIAVENTFTSALLGVASFSSFWSIKEVSEQVERVRKGWFPSNPARQSKSGNKE</sequence>
<proteinExistence type="predicted"/>
<dbReference type="EMBL" id="SRYB01000031">
    <property type="protein sequence ID" value="TGY77026.1"/>
    <property type="molecule type" value="Genomic_DNA"/>
</dbReference>
<dbReference type="Proteomes" id="UP000306319">
    <property type="component" value="Unassembled WGS sequence"/>
</dbReference>
<gene>
    <name evidence="1" type="ORF">E5331_16110</name>
</gene>
<evidence type="ECO:0000313" key="1">
    <source>
        <dbReference type="EMBL" id="TGY77026.1"/>
    </source>
</evidence>
<keyword evidence="2" id="KW-1185">Reference proteome</keyword>
<name>A0AC61RB57_9BACT</name>
<organism evidence="1 2">
    <name type="scientific">Lepagella muris</name>
    <dbReference type="NCBI Taxonomy" id="3032870"/>
    <lineage>
        <taxon>Bacteria</taxon>
        <taxon>Pseudomonadati</taxon>
        <taxon>Bacteroidota</taxon>
        <taxon>Bacteroidia</taxon>
        <taxon>Bacteroidales</taxon>
        <taxon>Muribaculaceae</taxon>
        <taxon>Lepagella</taxon>
    </lineage>
</organism>
<evidence type="ECO:0000313" key="2">
    <source>
        <dbReference type="Proteomes" id="UP000306319"/>
    </source>
</evidence>
<accession>A0AC61RB57</accession>
<protein>
    <submittedName>
        <fullName evidence="1">DUF4491 family protein</fullName>
    </submittedName>
</protein>
<comment type="caution">
    <text evidence="1">The sequence shown here is derived from an EMBL/GenBank/DDBJ whole genome shotgun (WGS) entry which is preliminary data.</text>
</comment>
<reference evidence="1" key="1">
    <citation type="submission" date="2019-04" db="EMBL/GenBank/DDBJ databases">
        <title>Microbes associate with the intestines of laboratory mice.</title>
        <authorList>
            <person name="Navarre W."/>
            <person name="Wong E."/>
            <person name="Huang K."/>
            <person name="Tropini C."/>
            <person name="Ng K."/>
            <person name="Yu B."/>
        </authorList>
    </citation>
    <scope>NUCLEOTIDE SEQUENCE</scope>
    <source>
        <strain evidence="1">NM04_E33</strain>
    </source>
</reference>